<dbReference type="Proteomes" id="UP000606974">
    <property type="component" value="Unassembled WGS sequence"/>
</dbReference>
<dbReference type="SUPFAM" id="SSF53335">
    <property type="entry name" value="S-adenosyl-L-methionine-dependent methyltransferases"/>
    <property type="match status" value="1"/>
</dbReference>
<dbReference type="PANTHER" id="PTHR43591">
    <property type="entry name" value="METHYLTRANSFERASE"/>
    <property type="match status" value="1"/>
</dbReference>
<sequence>MASPSHPSNILQSDISSHFEKAASTYEHTSAFMKEIAGQLLNLSPTLAPDSVVLDNAAGPGIVTGEILRLPQFKEGNYPTIHATDNSAAMIRALEARAVHESWPKDLVKTHVMDSMDLSTFPDNMFTHIYMAAAIFIIPEPLKAIAEIKRTLKPDGVALVTSFEKQGFIEIFQHVQQAIRPDSPIWKGPMPEEWLKEEKLRAVMEGGGFEGDKVKIQSLGTWMKGEDWSTPGLMLWREPFTKLITNGWSEEETARFEEKLKEDLASETVKSKSYEMKVFVAVATK</sequence>
<dbReference type="AlphaFoldDB" id="A0A8H7AJW8"/>
<reference evidence="2" key="1">
    <citation type="submission" date="2020-02" db="EMBL/GenBank/DDBJ databases">
        <authorList>
            <person name="Palmer J.M."/>
        </authorList>
    </citation>
    <scope>NUCLEOTIDE SEQUENCE</scope>
    <source>
        <strain evidence="2">EPUS1.4</strain>
        <tissue evidence="2">Thallus</tissue>
    </source>
</reference>
<dbReference type="InterPro" id="IPR029063">
    <property type="entry name" value="SAM-dependent_MTases_sf"/>
</dbReference>
<evidence type="ECO:0000313" key="2">
    <source>
        <dbReference type="EMBL" id="KAF7508312.1"/>
    </source>
</evidence>
<evidence type="ECO:0000313" key="3">
    <source>
        <dbReference type="Proteomes" id="UP000606974"/>
    </source>
</evidence>
<protein>
    <recommendedName>
        <fullName evidence="1">Methyltransferase type 11 domain-containing protein</fullName>
    </recommendedName>
</protein>
<gene>
    <name evidence="2" type="ORF">GJ744_009457</name>
</gene>
<dbReference type="Gene3D" id="3.40.50.150">
    <property type="entry name" value="Vaccinia Virus protein VP39"/>
    <property type="match status" value="1"/>
</dbReference>
<dbReference type="Pfam" id="PF08241">
    <property type="entry name" value="Methyltransf_11"/>
    <property type="match status" value="1"/>
</dbReference>
<feature type="domain" description="Methyltransferase type 11" evidence="1">
    <location>
        <begin position="58"/>
        <end position="159"/>
    </location>
</feature>
<name>A0A8H7AJW8_9EURO</name>
<proteinExistence type="predicted"/>
<evidence type="ECO:0000259" key="1">
    <source>
        <dbReference type="Pfam" id="PF08241"/>
    </source>
</evidence>
<dbReference type="InterPro" id="IPR013216">
    <property type="entry name" value="Methyltransf_11"/>
</dbReference>
<dbReference type="EMBL" id="JAACFV010000056">
    <property type="protein sequence ID" value="KAF7508312.1"/>
    <property type="molecule type" value="Genomic_DNA"/>
</dbReference>
<comment type="caution">
    <text evidence="2">The sequence shown here is derived from an EMBL/GenBank/DDBJ whole genome shotgun (WGS) entry which is preliminary data.</text>
</comment>
<keyword evidence="3" id="KW-1185">Reference proteome</keyword>
<dbReference type="GO" id="GO:0008757">
    <property type="term" value="F:S-adenosylmethionine-dependent methyltransferase activity"/>
    <property type="evidence" value="ECO:0007669"/>
    <property type="project" value="InterPro"/>
</dbReference>
<dbReference type="OrthoDB" id="2013972at2759"/>
<organism evidence="2 3">
    <name type="scientific">Endocarpon pusillum</name>
    <dbReference type="NCBI Taxonomy" id="364733"/>
    <lineage>
        <taxon>Eukaryota</taxon>
        <taxon>Fungi</taxon>
        <taxon>Dikarya</taxon>
        <taxon>Ascomycota</taxon>
        <taxon>Pezizomycotina</taxon>
        <taxon>Eurotiomycetes</taxon>
        <taxon>Chaetothyriomycetidae</taxon>
        <taxon>Verrucariales</taxon>
        <taxon>Verrucariaceae</taxon>
        <taxon>Endocarpon</taxon>
    </lineage>
</organism>
<dbReference type="CDD" id="cd02440">
    <property type="entry name" value="AdoMet_MTases"/>
    <property type="match status" value="1"/>
</dbReference>
<accession>A0A8H7AJW8</accession>